<dbReference type="PANTHER" id="PTHR47595:SF1">
    <property type="entry name" value="MYB_SANT-LIKE DNA-BINDING DOMAIN-CONTAINING PROTEIN"/>
    <property type="match status" value="1"/>
</dbReference>
<feature type="transmembrane region" description="Helical" evidence="2">
    <location>
        <begin position="137"/>
        <end position="163"/>
    </location>
</feature>
<feature type="compositionally biased region" description="Low complexity" evidence="1">
    <location>
        <begin position="105"/>
        <end position="119"/>
    </location>
</feature>
<feature type="compositionally biased region" description="Polar residues" evidence="1">
    <location>
        <begin position="88"/>
        <end position="104"/>
    </location>
</feature>
<sequence>MQKKIWKEIASNFKKRGYNVTDEQCPVKWKNLKQKYRSVRDANNETGSAKVSWEYFDLIDEFMNTTPEVTPVSLASNTRGFRLHKENVCTTENSESNDENTVPNTTSTSTSTTSSSTTSHGTKHKFRKRARKRRKTAYVFWGAALRPNLRIVATTALTATFAFSRSSS</sequence>
<feature type="region of interest" description="Disordered" evidence="1">
    <location>
        <begin position="87"/>
        <end position="130"/>
    </location>
</feature>
<dbReference type="Proteomes" id="UP000504618">
    <property type="component" value="Unplaced"/>
</dbReference>
<keyword evidence="2" id="KW-0812">Transmembrane</keyword>
<dbReference type="Gene3D" id="1.10.10.60">
    <property type="entry name" value="Homeodomain-like"/>
    <property type="match status" value="1"/>
</dbReference>
<dbReference type="InterPro" id="IPR044822">
    <property type="entry name" value="Myb_DNA-bind_4"/>
</dbReference>
<keyword evidence="2" id="KW-1133">Transmembrane helix</keyword>
<feature type="compositionally biased region" description="Basic residues" evidence="1">
    <location>
        <begin position="121"/>
        <end position="130"/>
    </location>
</feature>
<evidence type="ECO:0000256" key="1">
    <source>
        <dbReference type="SAM" id="MobiDB-lite"/>
    </source>
</evidence>
<keyword evidence="4" id="KW-1185">Reference proteome</keyword>
<dbReference type="PANTHER" id="PTHR47595">
    <property type="entry name" value="HEAT SHOCK 70 KDA PROTEIN 14"/>
    <property type="match status" value="1"/>
</dbReference>
<name>A0A6J1PF36_9HYME</name>
<organism evidence="4 5">
    <name type="scientific">Temnothorax curvispinosus</name>
    <dbReference type="NCBI Taxonomy" id="300111"/>
    <lineage>
        <taxon>Eukaryota</taxon>
        <taxon>Metazoa</taxon>
        <taxon>Ecdysozoa</taxon>
        <taxon>Arthropoda</taxon>
        <taxon>Hexapoda</taxon>
        <taxon>Insecta</taxon>
        <taxon>Pterygota</taxon>
        <taxon>Neoptera</taxon>
        <taxon>Endopterygota</taxon>
        <taxon>Hymenoptera</taxon>
        <taxon>Apocrita</taxon>
        <taxon>Aculeata</taxon>
        <taxon>Formicoidea</taxon>
        <taxon>Formicidae</taxon>
        <taxon>Myrmicinae</taxon>
        <taxon>Temnothorax</taxon>
    </lineage>
</organism>
<evidence type="ECO:0000313" key="4">
    <source>
        <dbReference type="Proteomes" id="UP000504618"/>
    </source>
</evidence>
<dbReference type="GeneID" id="112452266"/>
<reference evidence="5" key="1">
    <citation type="submission" date="2025-08" db="UniProtKB">
        <authorList>
            <consortium name="RefSeq"/>
        </authorList>
    </citation>
    <scope>IDENTIFICATION</scope>
    <source>
        <tissue evidence="5">Whole body</tissue>
    </source>
</reference>
<proteinExistence type="predicted"/>
<protein>
    <submittedName>
        <fullName evidence="5">Uncharacterized protein LOC112452266</fullName>
    </submittedName>
</protein>
<dbReference type="RefSeq" id="XP_024868154.1">
    <property type="nucleotide sequence ID" value="XM_025012386.1"/>
</dbReference>
<dbReference type="AlphaFoldDB" id="A0A6J1PF36"/>
<accession>A0A6J1PF36</accession>
<evidence type="ECO:0000313" key="5">
    <source>
        <dbReference type="RefSeq" id="XP_024868154.1"/>
    </source>
</evidence>
<keyword evidence="2" id="KW-0472">Membrane</keyword>
<feature type="domain" description="Myb/SANT-like DNA-binding" evidence="3">
    <location>
        <begin position="2"/>
        <end position="61"/>
    </location>
</feature>
<dbReference type="Pfam" id="PF13837">
    <property type="entry name" value="Myb_DNA-bind_4"/>
    <property type="match status" value="1"/>
</dbReference>
<dbReference type="OrthoDB" id="7550490at2759"/>
<evidence type="ECO:0000259" key="3">
    <source>
        <dbReference type="Pfam" id="PF13837"/>
    </source>
</evidence>
<evidence type="ECO:0000256" key="2">
    <source>
        <dbReference type="SAM" id="Phobius"/>
    </source>
</evidence>
<gene>
    <name evidence="5" type="primary">LOC112452266</name>
</gene>